<evidence type="ECO:0000256" key="5">
    <source>
        <dbReference type="ARBA" id="ARBA00022989"/>
    </source>
</evidence>
<feature type="transmembrane region" description="Helical" evidence="7">
    <location>
        <begin position="700"/>
        <end position="722"/>
    </location>
</feature>
<keyword evidence="6 7" id="KW-0472">Membrane</keyword>
<feature type="domain" description="Amino acid transporter transmembrane" evidence="8">
    <location>
        <begin position="466"/>
        <end position="846"/>
    </location>
</feature>
<feature type="transmembrane region" description="Helical" evidence="7">
    <location>
        <begin position="871"/>
        <end position="893"/>
    </location>
</feature>
<evidence type="ECO:0000256" key="4">
    <source>
        <dbReference type="ARBA" id="ARBA00022970"/>
    </source>
</evidence>
<comment type="caution">
    <text evidence="9">The sequence shown here is derived from an EMBL/GenBank/DDBJ whole genome shotgun (WGS) entry which is preliminary data.</text>
</comment>
<feature type="transmembrane region" description="Helical" evidence="7">
    <location>
        <begin position="356"/>
        <end position="376"/>
    </location>
</feature>
<feature type="transmembrane region" description="Helical" evidence="7">
    <location>
        <begin position="1103"/>
        <end position="1123"/>
    </location>
</feature>
<feature type="transmembrane region" description="Helical" evidence="7">
    <location>
        <begin position="469"/>
        <end position="488"/>
    </location>
</feature>
<feature type="transmembrane region" description="Helical" evidence="7">
    <location>
        <begin position="545"/>
        <end position="567"/>
    </location>
</feature>
<name>A0ABQ7UDR5_SOLTU</name>
<evidence type="ECO:0000256" key="6">
    <source>
        <dbReference type="ARBA" id="ARBA00023136"/>
    </source>
</evidence>
<dbReference type="Gene3D" id="1.20.1740.10">
    <property type="entry name" value="Amino acid/polyamine transporter I"/>
    <property type="match status" value="1"/>
</dbReference>
<feature type="transmembrane region" description="Helical" evidence="7">
    <location>
        <begin position="811"/>
        <end position="833"/>
    </location>
</feature>
<feature type="transmembrane region" description="Helical" evidence="7">
    <location>
        <begin position="1016"/>
        <end position="1037"/>
    </location>
</feature>
<dbReference type="InterPro" id="IPR013057">
    <property type="entry name" value="AA_transpt_TM"/>
</dbReference>
<feature type="transmembrane region" description="Helical" evidence="7">
    <location>
        <begin position="38"/>
        <end position="60"/>
    </location>
</feature>
<feature type="domain" description="Amino acid transporter transmembrane" evidence="8">
    <location>
        <begin position="35"/>
        <end position="432"/>
    </location>
</feature>
<gene>
    <name evidence="9" type="ORF">KY290_032990</name>
</gene>
<evidence type="ECO:0000256" key="3">
    <source>
        <dbReference type="ARBA" id="ARBA00022692"/>
    </source>
</evidence>
<dbReference type="Proteomes" id="UP000826656">
    <property type="component" value="Unassembled WGS sequence"/>
</dbReference>
<proteinExistence type="predicted"/>
<feature type="transmembrane region" description="Helical" evidence="7">
    <location>
        <begin position="66"/>
        <end position="85"/>
    </location>
</feature>
<keyword evidence="2" id="KW-0813">Transport</keyword>
<feature type="transmembrane region" description="Helical" evidence="7">
    <location>
        <begin position="588"/>
        <end position="607"/>
    </location>
</feature>
<protein>
    <recommendedName>
        <fullName evidence="8">Amino acid transporter transmembrane domain-containing protein</fullName>
    </recommendedName>
</protein>
<feature type="transmembrane region" description="Helical" evidence="7">
    <location>
        <begin position="1143"/>
        <end position="1167"/>
    </location>
</feature>
<feature type="transmembrane region" description="Helical" evidence="7">
    <location>
        <begin position="1248"/>
        <end position="1271"/>
    </location>
</feature>
<evidence type="ECO:0000256" key="7">
    <source>
        <dbReference type="SAM" id="Phobius"/>
    </source>
</evidence>
<keyword evidence="10" id="KW-1185">Reference proteome</keyword>
<keyword evidence="5 7" id="KW-1133">Transmembrane helix</keyword>
<evidence type="ECO:0000256" key="2">
    <source>
        <dbReference type="ARBA" id="ARBA00022448"/>
    </source>
</evidence>
<reference evidence="9 10" key="1">
    <citation type="journal article" date="2021" name="bioRxiv">
        <title>Chromosome-scale and haplotype-resolved genome assembly of a tetraploid potato cultivar.</title>
        <authorList>
            <person name="Sun H."/>
            <person name="Jiao W.-B."/>
            <person name="Krause K."/>
            <person name="Campoy J.A."/>
            <person name="Goel M."/>
            <person name="Folz-Donahue K."/>
            <person name="Kukat C."/>
            <person name="Huettel B."/>
            <person name="Schneeberger K."/>
        </authorList>
    </citation>
    <scope>NUCLEOTIDE SEQUENCE [LARGE SCALE GENOMIC DNA]</scope>
    <source>
        <strain evidence="9">SolTubOtavaFocal</strain>
        <tissue evidence="9">Leaves</tissue>
    </source>
</reference>
<comment type="subcellular location">
    <subcellularLocation>
        <location evidence="1">Membrane</location>
    </subcellularLocation>
</comment>
<feature type="transmembrane region" description="Helical" evidence="7">
    <location>
        <begin position="1188"/>
        <end position="1208"/>
    </location>
</feature>
<feature type="transmembrane region" description="Helical" evidence="7">
    <location>
        <begin position="313"/>
        <end position="335"/>
    </location>
</feature>
<feature type="transmembrane region" description="Helical" evidence="7">
    <location>
        <begin position="382"/>
        <end position="404"/>
    </location>
</feature>
<feature type="domain" description="Amino acid transporter transmembrane" evidence="8">
    <location>
        <begin position="868"/>
        <end position="1264"/>
    </location>
</feature>
<evidence type="ECO:0000313" key="9">
    <source>
        <dbReference type="EMBL" id="KAH0744997.1"/>
    </source>
</evidence>
<feature type="transmembrane region" description="Helical" evidence="7">
    <location>
        <begin position="495"/>
        <end position="516"/>
    </location>
</feature>
<evidence type="ECO:0000259" key="8">
    <source>
        <dbReference type="Pfam" id="PF01490"/>
    </source>
</evidence>
<feature type="transmembrane region" description="Helical" evidence="7">
    <location>
        <begin position="161"/>
        <end position="178"/>
    </location>
</feature>
<dbReference type="Pfam" id="PF01490">
    <property type="entry name" value="Aa_trans"/>
    <property type="match status" value="3"/>
</dbReference>
<feature type="transmembrane region" description="Helical" evidence="7">
    <location>
        <begin position="1214"/>
        <end position="1236"/>
    </location>
</feature>
<organism evidence="9 10">
    <name type="scientific">Solanum tuberosum</name>
    <name type="common">Potato</name>
    <dbReference type="NCBI Taxonomy" id="4113"/>
    <lineage>
        <taxon>Eukaryota</taxon>
        <taxon>Viridiplantae</taxon>
        <taxon>Streptophyta</taxon>
        <taxon>Embryophyta</taxon>
        <taxon>Tracheophyta</taxon>
        <taxon>Spermatophyta</taxon>
        <taxon>Magnoliopsida</taxon>
        <taxon>eudicotyledons</taxon>
        <taxon>Gunneridae</taxon>
        <taxon>Pentapetalae</taxon>
        <taxon>asterids</taxon>
        <taxon>lamiids</taxon>
        <taxon>Solanales</taxon>
        <taxon>Solanaceae</taxon>
        <taxon>Solanoideae</taxon>
        <taxon>Solaneae</taxon>
        <taxon>Solanum</taxon>
    </lineage>
</organism>
<evidence type="ECO:0000256" key="1">
    <source>
        <dbReference type="ARBA" id="ARBA00004370"/>
    </source>
</evidence>
<feature type="transmembrane region" description="Helical" evidence="7">
    <location>
        <begin position="271"/>
        <end position="293"/>
    </location>
</feature>
<feature type="transmembrane region" description="Helical" evidence="7">
    <location>
        <begin position="411"/>
        <end position="432"/>
    </location>
</feature>
<feature type="transmembrane region" description="Helical" evidence="7">
    <location>
        <begin position="184"/>
        <end position="205"/>
    </location>
</feature>
<evidence type="ECO:0000313" key="10">
    <source>
        <dbReference type="Proteomes" id="UP000826656"/>
    </source>
</evidence>
<feature type="transmembrane region" description="Helical" evidence="7">
    <location>
        <begin position="742"/>
        <end position="764"/>
    </location>
</feature>
<accession>A0ABQ7UDR5</accession>
<keyword evidence="4" id="KW-0029">Amino-acid transport</keyword>
<dbReference type="PANTHER" id="PTHR48017">
    <property type="entry name" value="OS05G0424000 PROTEIN-RELATED"/>
    <property type="match status" value="1"/>
</dbReference>
<keyword evidence="3 7" id="KW-0812">Transmembrane</keyword>
<feature type="transmembrane region" description="Helical" evidence="7">
    <location>
        <begin position="899"/>
        <end position="918"/>
    </location>
</feature>
<sequence>MGTQAPSNYDDSKIDTRTEEEKAIDAWLPITSSRNAKWWYSAFHNVTAMVGAGVLSLPYAMSELGWGPGVTVMVVSWIITLYTLWQMVEMHEMIPGKRFDRYHELGQHAFGEKLGLWIVVPQQLIVEVGVDIVYMVTGGKSLQKVHQLVCKPEDGCADIKLSYFIMIFASVHFVLSHLPNFNSISGVSLAAAVMSLSYSTIAWGASVKKGVQPNVDYGYKAHSTAGTVFDFLSGLGEVAFAYAGHNVVLEIQATIPSTPDKPSKVPMWRGVVVAYIVVALCYFPVAFIGYWMFGNAVEDNILMSLNKPTWLIIMANMFVVVHVIGSYQIYAMPVFDMIETVLVKKLRFKPTWYLRFVTRNIYVAFTMFVGITFPFFGGLLGFFGGFAFAPTTYFLPCIMWLAIYKPRRWSLSWIANWICIIFGVLLMVLAPIDVCLAKEISTAVGDERSAEERKIDEWLPVTSSRNAKWWYSTFHNVTAMVGAGVLSLPYAMSQLGWGPGVTVLVISWIITLYTLWQMVEMHEMVPGKRFDRYHELGQHAFGEKLGLWIVVPQQLIVEVGVDIVYMVTGGRSLMKIHDLVCKNDCIKIKLKYFIMIFASVHFFLAQLPNLDSISSVSLAAAVMSLSYSTIGWAASAKKGVEPDVDYSFTAKTNLGVVFNFFSALGDVAFAYAGHNVVLEIQATIPSTPDKHSKGPMWKGVVVAYIVVAVCYFPVALVGYWAFGNSVEDNILISLEKPTWLIVMANLFVVIHVIGSYQIYAMPVFDMIETLLVKKLRFKPTWYLRLITRSIYVAFTMFVGIAIPFFGGLLGFFGGFAFAPTTYFLPCIMWLAIYKPKRFSLSWMVNWRDGRTEEERKIDEWLPITSSRNAKWWYSAFHNVTAMVGAGVLGLPYAMAELGWGPGVAVMFISWVITLYTLWQMVEMHEMVPGKRFDRYHELGQHVFGKKLGLYIVVPQQLVVEVGLDIVYMVTGGKSFQKIHDLVCTPGNCVEIKLTYYIMIFASVHFVLSHLPNFNAISGVSLIAAIMSLSYCTIAWVASLEKGVQPDVDYGYKAKNTGEAIFNFFGGLGEVAFAYAGHNVVLEIQATIPSTPDKPSKGPMWKGVVVAYTVVALCYFPVALIGYYTFGNSVSDNILISLNKPTWLIVLANAFVVIHIIGSYQLYAIPVFDMVETYLVKKRRFKPTWYLRFVTRNLYVAFTMIVGIIFPFFGGLLGFFGGFAFAPTTYFLPCIMWLSIYKPKKWGLSWTTNWICIILGVLLTVLAPIGGLRTIIIQAKDYEFFS</sequence>
<dbReference type="EMBL" id="JAIVGD010000023">
    <property type="protein sequence ID" value="KAH0744997.1"/>
    <property type="molecule type" value="Genomic_DNA"/>
</dbReference>
<feature type="transmembrane region" description="Helical" evidence="7">
    <location>
        <begin position="785"/>
        <end position="805"/>
    </location>
</feature>